<dbReference type="Gene3D" id="3.90.1210.10">
    <property type="entry name" value="Antifreeze-like/N-acetylneuraminic acid synthase C-terminal domain"/>
    <property type="match status" value="1"/>
</dbReference>
<dbReference type="RefSeq" id="WP_345428587.1">
    <property type="nucleotide sequence ID" value="NZ_BAABGT010000122.1"/>
</dbReference>
<dbReference type="Pfam" id="PF08666">
    <property type="entry name" value="SAF"/>
    <property type="match status" value="1"/>
</dbReference>
<dbReference type="InterPro" id="IPR013974">
    <property type="entry name" value="SAF"/>
</dbReference>
<organism evidence="2 3">
    <name type="scientific">Pseudonocardia xishanensis</name>
    <dbReference type="NCBI Taxonomy" id="630995"/>
    <lineage>
        <taxon>Bacteria</taxon>
        <taxon>Bacillati</taxon>
        <taxon>Actinomycetota</taxon>
        <taxon>Actinomycetes</taxon>
        <taxon>Pseudonocardiales</taxon>
        <taxon>Pseudonocardiaceae</taxon>
        <taxon>Pseudonocardia</taxon>
    </lineage>
</organism>
<evidence type="ECO:0000313" key="3">
    <source>
        <dbReference type="Proteomes" id="UP001501598"/>
    </source>
</evidence>
<accession>A0ABP8S3G4</accession>
<sequence length="219" mass="22099">MTERGSGRRDPLAWLRTQATWRRTVVARRVAASALLVLAVALALRPSGPETVQVVVVARDLPPGAVLAPADVTLRPWPAEIVPAGALGVAAEVEGRVVAGAVRAGEVLTDLRLAGPALAAGATGIADAAAVPVRLADPEIATLLTTGTRVDVVMAAAEGGGPTVIADSAVVLTVLEPGPSSPGASRGRSALVALPREVATRVAAASLSDQVAVTLRSRY</sequence>
<evidence type="ECO:0000259" key="1">
    <source>
        <dbReference type="SMART" id="SM00858"/>
    </source>
</evidence>
<dbReference type="EMBL" id="BAABGT010000122">
    <property type="protein sequence ID" value="GAA4560537.1"/>
    <property type="molecule type" value="Genomic_DNA"/>
</dbReference>
<proteinExistence type="predicted"/>
<evidence type="ECO:0000313" key="2">
    <source>
        <dbReference type="EMBL" id="GAA4560537.1"/>
    </source>
</evidence>
<gene>
    <name evidence="2" type="ORF">GCM10023175_70800</name>
</gene>
<feature type="domain" description="SAF" evidence="1">
    <location>
        <begin position="52"/>
        <end position="114"/>
    </location>
</feature>
<reference evidence="3" key="1">
    <citation type="journal article" date="2019" name="Int. J. Syst. Evol. Microbiol.">
        <title>The Global Catalogue of Microorganisms (GCM) 10K type strain sequencing project: providing services to taxonomists for standard genome sequencing and annotation.</title>
        <authorList>
            <consortium name="The Broad Institute Genomics Platform"/>
            <consortium name="The Broad Institute Genome Sequencing Center for Infectious Disease"/>
            <person name="Wu L."/>
            <person name="Ma J."/>
        </authorList>
    </citation>
    <scope>NUCLEOTIDE SEQUENCE [LARGE SCALE GENOMIC DNA]</scope>
    <source>
        <strain evidence="3">JCM 17906</strain>
    </source>
</reference>
<name>A0ABP8S3G4_9PSEU</name>
<protein>
    <submittedName>
        <fullName evidence="2">SAF domain-containing protein</fullName>
    </submittedName>
</protein>
<dbReference type="SMART" id="SM00858">
    <property type="entry name" value="SAF"/>
    <property type="match status" value="1"/>
</dbReference>
<comment type="caution">
    <text evidence="2">The sequence shown here is derived from an EMBL/GenBank/DDBJ whole genome shotgun (WGS) entry which is preliminary data.</text>
</comment>
<keyword evidence="3" id="KW-1185">Reference proteome</keyword>
<dbReference type="Proteomes" id="UP001501598">
    <property type="component" value="Unassembled WGS sequence"/>
</dbReference>
<dbReference type="CDD" id="cd11614">
    <property type="entry name" value="SAF_CpaB_FlgA_like"/>
    <property type="match status" value="1"/>
</dbReference>